<comment type="cofactor">
    <cofactor evidence="1 7">
        <name>thiamine diphosphate</name>
        <dbReference type="ChEBI" id="CHEBI:58937"/>
    </cofactor>
</comment>
<name>A0A9P9YF84_9MUSC</name>
<keyword evidence="11" id="KW-1185">Reference proteome</keyword>
<evidence type="ECO:0000256" key="3">
    <source>
        <dbReference type="ARBA" id="ARBA00023002"/>
    </source>
</evidence>
<evidence type="ECO:0000256" key="8">
    <source>
        <dbReference type="SAM" id="MobiDB-lite"/>
    </source>
</evidence>
<organism evidence="10 11">
    <name type="scientific">Drosophila gunungcola</name>
    <name type="common">fruit fly</name>
    <dbReference type="NCBI Taxonomy" id="103775"/>
    <lineage>
        <taxon>Eukaryota</taxon>
        <taxon>Metazoa</taxon>
        <taxon>Ecdysozoa</taxon>
        <taxon>Arthropoda</taxon>
        <taxon>Hexapoda</taxon>
        <taxon>Insecta</taxon>
        <taxon>Pterygota</taxon>
        <taxon>Neoptera</taxon>
        <taxon>Endopterygota</taxon>
        <taxon>Diptera</taxon>
        <taxon>Brachycera</taxon>
        <taxon>Muscomorpha</taxon>
        <taxon>Ephydroidea</taxon>
        <taxon>Drosophilidae</taxon>
        <taxon>Drosophila</taxon>
        <taxon>Sophophora</taxon>
    </lineage>
</organism>
<dbReference type="PANTHER" id="PTHR11516:SF70">
    <property type="entry name" value="PYRUVATE DEHYDROGENASE E1 COMPONENT SUBUNIT ALPHA"/>
    <property type="match status" value="1"/>
</dbReference>
<gene>
    <name evidence="10" type="ORF">M5D96_011691</name>
</gene>
<dbReference type="GO" id="GO:0004739">
    <property type="term" value="F:pyruvate dehydrogenase (acetyl-transferring) activity"/>
    <property type="evidence" value="ECO:0007669"/>
    <property type="project" value="UniProtKB-UniRule"/>
</dbReference>
<evidence type="ECO:0000256" key="7">
    <source>
        <dbReference type="RuleBase" id="RU361139"/>
    </source>
</evidence>
<dbReference type="InterPro" id="IPR029061">
    <property type="entry name" value="THDP-binding"/>
</dbReference>
<dbReference type="NCBIfam" id="TIGR03182">
    <property type="entry name" value="PDH_E1_alph_y"/>
    <property type="match status" value="1"/>
</dbReference>
<evidence type="ECO:0000313" key="11">
    <source>
        <dbReference type="Proteomes" id="UP001059596"/>
    </source>
</evidence>
<dbReference type="AlphaFoldDB" id="A0A9P9YF84"/>
<evidence type="ECO:0000313" key="10">
    <source>
        <dbReference type="EMBL" id="KAI8035468.1"/>
    </source>
</evidence>
<dbReference type="Proteomes" id="UP001059596">
    <property type="component" value="Unassembled WGS sequence"/>
</dbReference>
<dbReference type="InterPro" id="IPR050642">
    <property type="entry name" value="PDH_E1_Alpha_Subunit"/>
</dbReference>
<dbReference type="InterPro" id="IPR001017">
    <property type="entry name" value="DH_E1"/>
</dbReference>
<evidence type="ECO:0000256" key="2">
    <source>
        <dbReference type="ARBA" id="ARBA00022946"/>
    </source>
</evidence>
<dbReference type="Gene3D" id="3.40.50.970">
    <property type="match status" value="2"/>
</dbReference>
<feature type="domain" description="Dehydrogenase E1 component" evidence="9">
    <location>
        <begin position="117"/>
        <end position="276"/>
    </location>
</feature>
<evidence type="ECO:0000256" key="4">
    <source>
        <dbReference type="ARBA" id="ARBA00023052"/>
    </source>
</evidence>
<dbReference type="CDD" id="cd02000">
    <property type="entry name" value="TPP_E1_PDC_ADC_BCADC"/>
    <property type="match status" value="2"/>
</dbReference>
<proteinExistence type="predicted"/>
<comment type="caution">
    <text evidence="10">The sequence shown here is derived from an EMBL/GenBank/DDBJ whole genome shotgun (WGS) entry which is preliminary data.</text>
</comment>
<protein>
    <recommendedName>
        <fullName evidence="7">Pyruvate dehydrogenase E1 component subunit alpha</fullName>
        <ecNumber evidence="7">1.2.4.1</ecNumber>
    </recommendedName>
</protein>
<dbReference type="PANTHER" id="PTHR11516">
    <property type="entry name" value="PYRUVATE DEHYDROGENASE E1 COMPONENT, ALPHA SUBUNIT BACTERIAL AND ORGANELLAR"/>
    <property type="match status" value="1"/>
</dbReference>
<dbReference type="InterPro" id="IPR017597">
    <property type="entry name" value="Pyrv_DH_E1_asu_subgrp-y"/>
</dbReference>
<dbReference type="GO" id="GO:0006086">
    <property type="term" value="P:pyruvate decarboxylation to acetyl-CoA"/>
    <property type="evidence" value="ECO:0007669"/>
    <property type="project" value="InterPro"/>
</dbReference>
<keyword evidence="2" id="KW-0809">Transit peptide</keyword>
<feature type="region of interest" description="Disordered" evidence="8">
    <location>
        <begin position="692"/>
        <end position="790"/>
    </location>
</feature>
<dbReference type="SUPFAM" id="SSF52518">
    <property type="entry name" value="Thiamin diphosphate-binding fold (THDP-binding)"/>
    <property type="match status" value="2"/>
</dbReference>
<evidence type="ECO:0000256" key="6">
    <source>
        <dbReference type="ARBA" id="ARBA00051231"/>
    </source>
</evidence>
<sequence>MEDIHRRFFGLFQNAAQAGVSKSNNYATEATISVNRPFKLHRLDEGPATEVKLTKDEALKYYTQMQTIRRLETAAGNLYKEKIIRGFCHLYSGQEACAVGMKAAMRDVDNIISAYRGGSMHMYAPNFYGGNGIVGAQVPLGAGVGLACKYKGNGGMCLALYGDGAANQGQVFEAYNMAYLWKLPVIFVCENNNYGMGTSSERASCNTDYYTRGDALPGIWVDGMDVLAVRSATEFAINYVNTHGPLVLETNTYRYSGHSMSDPGTSYRTREEIQEAIDLKVRKEVDEATAFAKSDSELGVSHLWTDVYSNNLEPKLRGTIAYDIDHIQERKGTFKCYDLETGPTMDVELSREDALAMYTKMMELRRLETVAGNSYKQRQIRGFCHLYTGQEAVAVGMKQCLRQCDSVITAYRCHAWTYLMGVSLYEIMAELLGLRTGCSRGKGGSMHMYGENYYGGNGIVGAQVPVGTGVALAHSYRNDNGVCVVLYGDGAANQGQVFESFNMAKLWCLPCIFVCENNHYGMGTHEKRASAMTDFYMRGQYIPGLWVDGNQVLAVRSATKFAVDYALSEGPIVLEMSTYRYVGHSMSDPGTSYRSREEIQAVRDNRDPIASFRSQIIELCLANEEELKILEDRTKKHVDKECKRAAADKEADLHELHTDIYAKNVDGKIRGVSGYHLEHIRLSEVCFGKPKKTPASEITEEPVVEKEAKEANEVKAKKDSKAPAKAAKDPKGSAKDDKAPQDGKAPNETGDKKDKPPVSEAAKPPNSTPAAVPPGQKPPTKAPAPPAPKK</sequence>
<keyword evidence="5 7" id="KW-0670">Pyruvate</keyword>
<feature type="domain" description="Dehydrogenase E1 component" evidence="9">
    <location>
        <begin position="360"/>
        <end position="652"/>
    </location>
</feature>
<comment type="catalytic activity">
    <reaction evidence="6 7">
        <text>N(6)-[(R)-lipoyl]-L-lysyl-[protein] + pyruvate + H(+) = N(6)-[(R)-S(8)-acetyldihydrolipoyl]-L-lysyl-[protein] + CO2</text>
        <dbReference type="Rhea" id="RHEA:19189"/>
        <dbReference type="Rhea" id="RHEA-COMP:10474"/>
        <dbReference type="Rhea" id="RHEA-COMP:10478"/>
        <dbReference type="ChEBI" id="CHEBI:15361"/>
        <dbReference type="ChEBI" id="CHEBI:15378"/>
        <dbReference type="ChEBI" id="CHEBI:16526"/>
        <dbReference type="ChEBI" id="CHEBI:83099"/>
        <dbReference type="ChEBI" id="CHEBI:83111"/>
        <dbReference type="EC" id="1.2.4.1"/>
    </reaction>
</comment>
<accession>A0A9P9YF84</accession>
<dbReference type="FunFam" id="3.40.50.970:FF:000013">
    <property type="entry name" value="Pyruvate dehydrogenase E1 component subunit alpha"/>
    <property type="match status" value="1"/>
</dbReference>
<evidence type="ECO:0000256" key="1">
    <source>
        <dbReference type="ARBA" id="ARBA00001964"/>
    </source>
</evidence>
<feature type="compositionally biased region" description="Basic and acidic residues" evidence="8">
    <location>
        <begin position="703"/>
        <end position="741"/>
    </location>
</feature>
<dbReference type="EMBL" id="JAMKOV010000035">
    <property type="protein sequence ID" value="KAI8035468.1"/>
    <property type="molecule type" value="Genomic_DNA"/>
</dbReference>
<dbReference type="Pfam" id="PF00676">
    <property type="entry name" value="E1_dh"/>
    <property type="match status" value="2"/>
</dbReference>
<keyword evidence="3 7" id="KW-0560">Oxidoreductase</keyword>
<reference evidence="10" key="1">
    <citation type="journal article" date="2023" name="Genome Biol. Evol.">
        <title>Long-read-based Genome Assembly of Drosophila gunungcola Reveals Fewer Chemosensory Genes in Flower-breeding Species.</title>
        <authorList>
            <person name="Negi A."/>
            <person name="Liao B.Y."/>
            <person name="Yeh S.D."/>
        </authorList>
    </citation>
    <scope>NUCLEOTIDE SEQUENCE</scope>
    <source>
        <strain evidence="10">Sukarami</strain>
    </source>
</reference>
<dbReference type="EC" id="1.2.4.1" evidence="7"/>
<evidence type="ECO:0000256" key="5">
    <source>
        <dbReference type="ARBA" id="ARBA00023317"/>
    </source>
</evidence>
<evidence type="ECO:0000259" key="9">
    <source>
        <dbReference type="Pfam" id="PF00676"/>
    </source>
</evidence>
<comment type="function">
    <text evidence="7">The pyruvate dehydrogenase complex catalyzes the overall conversion of pyruvate to acetyl-CoA and CO(2).</text>
</comment>
<feature type="compositionally biased region" description="Pro residues" evidence="8">
    <location>
        <begin position="771"/>
        <end position="790"/>
    </location>
</feature>
<keyword evidence="4 7" id="KW-0786">Thiamine pyrophosphate</keyword>